<feature type="binding site" evidence="9">
    <location>
        <position position="140"/>
    </location>
    <ligand>
        <name>substrate</name>
    </ligand>
</feature>
<feature type="binding site" evidence="9">
    <location>
        <position position="61"/>
    </location>
    <ligand>
        <name>S-adenosyl-L-methionine</name>
        <dbReference type="ChEBI" id="CHEBI:59789"/>
    </ligand>
</feature>
<comment type="function">
    <text evidence="2 9">Catalyzes the formation of N(7)-methylguanine at position 46 (m7G46) in tRNA.</text>
</comment>
<comment type="caution">
    <text evidence="10">The sequence shown here is derived from an EMBL/GenBank/DDBJ whole genome shotgun (WGS) entry which is preliminary data.</text>
</comment>
<dbReference type="NCBIfam" id="TIGR00091">
    <property type="entry name" value="tRNA (guanosine(46)-N7)-methyltransferase TrmB"/>
    <property type="match status" value="1"/>
</dbReference>
<keyword evidence="6 9" id="KW-0819">tRNA processing</keyword>
<dbReference type="InterPro" id="IPR055361">
    <property type="entry name" value="tRNA_methyltr_TrmB_bact"/>
</dbReference>
<evidence type="ECO:0000256" key="5">
    <source>
        <dbReference type="ARBA" id="ARBA00022691"/>
    </source>
</evidence>
<dbReference type="AlphaFoldDB" id="A0A831RHZ6"/>
<dbReference type="InterPro" id="IPR003358">
    <property type="entry name" value="tRNA_(Gua-N-7)_MeTrfase_Trmb"/>
</dbReference>
<keyword evidence="5 9" id="KW-0949">S-adenosyl-L-methionine</keyword>
<dbReference type="Gene3D" id="3.40.50.150">
    <property type="entry name" value="Vaccinia Virus protein VP39"/>
    <property type="match status" value="1"/>
</dbReference>
<evidence type="ECO:0000256" key="4">
    <source>
        <dbReference type="ARBA" id="ARBA00022679"/>
    </source>
</evidence>
<keyword evidence="4 9" id="KW-0808">Transferase</keyword>
<accession>A0A831RHZ6</accession>
<dbReference type="Pfam" id="PF02390">
    <property type="entry name" value="Methyltransf_4"/>
    <property type="match status" value="1"/>
</dbReference>
<comment type="catalytic activity">
    <reaction evidence="1 9">
        <text>guanosine(46) in tRNA + S-adenosyl-L-methionine = N(7)-methylguanosine(46) in tRNA + S-adenosyl-L-homocysteine</text>
        <dbReference type="Rhea" id="RHEA:42708"/>
        <dbReference type="Rhea" id="RHEA-COMP:10188"/>
        <dbReference type="Rhea" id="RHEA-COMP:10189"/>
        <dbReference type="ChEBI" id="CHEBI:57856"/>
        <dbReference type="ChEBI" id="CHEBI:59789"/>
        <dbReference type="ChEBI" id="CHEBI:74269"/>
        <dbReference type="ChEBI" id="CHEBI:74480"/>
        <dbReference type="EC" id="2.1.1.33"/>
    </reaction>
</comment>
<evidence type="ECO:0000256" key="6">
    <source>
        <dbReference type="ARBA" id="ARBA00022694"/>
    </source>
</evidence>
<comment type="pathway">
    <text evidence="7 9">tRNA modification; N(7)-methylguanine-tRNA biosynthesis.</text>
</comment>
<comment type="similarity">
    <text evidence="8 9">Belongs to the class I-like SAM-binding methyltransferase superfamily. TrmB family.</text>
</comment>
<dbReference type="EMBL" id="DRKP01000049">
    <property type="protein sequence ID" value="HEB95577.1"/>
    <property type="molecule type" value="Genomic_DNA"/>
</dbReference>
<dbReference type="UniPathway" id="UPA00989"/>
<gene>
    <name evidence="9 10" type="primary">trmB</name>
    <name evidence="10" type="ORF">ENI96_04000</name>
</gene>
<feature type="binding site" evidence="9">
    <location>
        <position position="172"/>
    </location>
    <ligand>
        <name>substrate</name>
    </ligand>
</feature>
<dbReference type="CDD" id="cd02440">
    <property type="entry name" value="AdoMet_MTases"/>
    <property type="match status" value="1"/>
</dbReference>
<name>A0A831RHZ6_9GAMM</name>
<protein>
    <recommendedName>
        <fullName evidence="9">tRNA (guanine-N(7)-)-methyltransferase</fullName>
        <ecNumber evidence="9">2.1.1.33</ecNumber>
    </recommendedName>
    <alternativeName>
        <fullName evidence="9">tRNA (guanine(46)-N(7))-methyltransferase</fullName>
    </alternativeName>
    <alternativeName>
        <fullName evidence="9">tRNA(m7G46)-methyltransferase</fullName>
    </alternativeName>
</protein>
<dbReference type="PROSITE" id="PS51625">
    <property type="entry name" value="SAM_MT_TRMB"/>
    <property type="match status" value="1"/>
</dbReference>
<dbReference type="GO" id="GO:0043527">
    <property type="term" value="C:tRNA methyltransferase complex"/>
    <property type="evidence" value="ECO:0007669"/>
    <property type="project" value="TreeGrafter"/>
</dbReference>
<dbReference type="GO" id="GO:0008176">
    <property type="term" value="F:tRNA (guanine(46)-N7)-methyltransferase activity"/>
    <property type="evidence" value="ECO:0007669"/>
    <property type="project" value="UniProtKB-UniRule"/>
</dbReference>
<evidence type="ECO:0000313" key="10">
    <source>
        <dbReference type="EMBL" id="HEB95577.1"/>
    </source>
</evidence>
<dbReference type="FunFam" id="3.40.50.150:FF:000035">
    <property type="entry name" value="tRNA (guanine-N(7)-)-methyltransferase"/>
    <property type="match status" value="1"/>
</dbReference>
<dbReference type="EC" id="2.1.1.33" evidence="9"/>
<feature type="binding site" evidence="9">
    <location>
        <position position="136"/>
    </location>
    <ligand>
        <name>S-adenosyl-L-methionine</name>
        <dbReference type="ChEBI" id="CHEBI:59789"/>
    </ligand>
</feature>
<dbReference type="Proteomes" id="UP000886251">
    <property type="component" value="Unassembled WGS sequence"/>
</dbReference>
<feature type="binding site" evidence="9">
    <location>
        <begin position="209"/>
        <end position="212"/>
    </location>
    <ligand>
        <name>substrate</name>
    </ligand>
</feature>
<dbReference type="SUPFAM" id="SSF53335">
    <property type="entry name" value="S-adenosyl-L-methionine-dependent methyltransferases"/>
    <property type="match status" value="1"/>
</dbReference>
<feature type="binding site" evidence="9">
    <location>
        <position position="113"/>
    </location>
    <ligand>
        <name>S-adenosyl-L-methionine</name>
        <dbReference type="ChEBI" id="CHEBI:59789"/>
    </ligand>
</feature>
<dbReference type="PANTHER" id="PTHR23417:SF14">
    <property type="entry name" value="PENTACOTRIPEPTIDE-REPEAT REGION OF PRORP DOMAIN-CONTAINING PROTEIN"/>
    <property type="match status" value="1"/>
</dbReference>
<organism evidence="10">
    <name type="scientific">Sedimenticola thiotaurini</name>
    <dbReference type="NCBI Taxonomy" id="1543721"/>
    <lineage>
        <taxon>Bacteria</taxon>
        <taxon>Pseudomonadati</taxon>
        <taxon>Pseudomonadota</taxon>
        <taxon>Gammaproteobacteria</taxon>
        <taxon>Chromatiales</taxon>
        <taxon>Sedimenticolaceae</taxon>
        <taxon>Sedimenticola</taxon>
    </lineage>
</organism>
<proteinExistence type="inferred from homology"/>
<keyword evidence="3 9" id="KW-0489">Methyltransferase</keyword>
<evidence type="ECO:0000256" key="7">
    <source>
        <dbReference type="ARBA" id="ARBA00060552"/>
    </source>
</evidence>
<evidence type="ECO:0000256" key="8">
    <source>
        <dbReference type="ARBA" id="ARBA00060767"/>
    </source>
</evidence>
<evidence type="ECO:0000256" key="1">
    <source>
        <dbReference type="ARBA" id="ARBA00000142"/>
    </source>
</evidence>
<dbReference type="PANTHER" id="PTHR23417">
    <property type="entry name" value="3-DEOXY-D-MANNO-OCTULOSONIC-ACID TRANSFERASE/TRNA GUANINE-N 7 - -METHYLTRANSFERASE"/>
    <property type="match status" value="1"/>
</dbReference>
<dbReference type="InterPro" id="IPR029063">
    <property type="entry name" value="SAM-dependent_MTases_sf"/>
</dbReference>
<comment type="caution">
    <text evidence="9">Lacks conserved residue(s) required for the propagation of feature annotation.</text>
</comment>
<evidence type="ECO:0000256" key="9">
    <source>
        <dbReference type="HAMAP-Rule" id="MF_01057"/>
    </source>
</evidence>
<feature type="binding site" evidence="9">
    <location>
        <position position="86"/>
    </location>
    <ligand>
        <name>S-adenosyl-L-methionine</name>
        <dbReference type="ChEBI" id="CHEBI:59789"/>
    </ligand>
</feature>
<evidence type="ECO:0000256" key="2">
    <source>
        <dbReference type="ARBA" id="ARBA00003015"/>
    </source>
</evidence>
<reference evidence="10" key="1">
    <citation type="journal article" date="2020" name="mSystems">
        <title>Genome- and Community-Level Interaction Insights into Carbon Utilization and Element Cycling Functions of Hydrothermarchaeota in Hydrothermal Sediment.</title>
        <authorList>
            <person name="Zhou Z."/>
            <person name="Liu Y."/>
            <person name="Xu W."/>
            <person name="Pan J."/>
            <person name="Luo Z.H."/>
            <person name="Li M."/>
        </authorList>
    </citation>
    <scope>NUCLEOTIDE SEQUENCE [LARGE SCALE GENOMIC DNA]</scope>
    <source>
        <strain evidence="10">HyVt-443</strain>
    </source>
</reference>
<dbReference type="HAMAP" id="MF_01057">
    <property type="entry name" value="tRNA_methyltr_TrmB"/>
    <property type="match status" value="1"/>
</dbReference>
<sequence length="231" mass="26508">MTDPAPPGHRPVRSFVLREGRLTRGQQRAFERMWPRLGVDFDGRPLDLPALFGNDRPVWLEIGFGNGEALAEMARRHPRRNYLGIEVHRPGVGHLLLRAQELGLENLRVLRHDAVEVIRDGIGDAALAGVCLFFPDPWHKKRHHKRRILQPALVEQLARVIRPGGLFHAATDWQDYAAQMMRVLSADDRFENCAGPGAYTPRPQERPLTRFEQRGQRLGHGVWDLLFRRRP</sequence>
<evidence type="ECO:0000256" key="3">
    <source>
        <dbReference type="ARBA" id="ARBA00022603"/>
    </source>
</evidence>